<protein>
    <submittedName>
        <fullName evidence="1">Uncharacterized protein</fullName>
    </submittedName>
</protein>
<dbReference type="EMBL" id="AP027742">
    <property type="protein sequence ID" value="BDZ75934.1"/>
    <property type="molecule type" value="Genomic_DNA"/>
</dbReference>
<proteinExistence type="predicted"/>
<sequence>MEAVTIKRVTEAELAKELREQYMKNPPEGMTSDEVRDLSYDDLLDMDYFLHEFDDLEDDDFGEEGFYIF</sequence>
<evidence type="ECO:0000313" key="2">
    <source>
        <dbReference type="Proteomes" id="UP001305815"/>
    </source>
</evidence>
<organism evidence="1 2">
    <name type="scientific">Claveliimonas bilis</name>
    <dbReference type="NCBI Taxonomy" id="3028070"/>
    <lineage>
        <taxon>Bacteria</taxon>
        <taxon>Bacillati</taxon>
        <taxon>Bacillota</taxon>
        <taxon>Clostridia</taxon>
        <taxon>Lachnospirales</taxon>
        <taxon>Lachnospiraceae</taxon>
        <taxon>Claveliimonas</taxon>
    </lineage>
</organism>
<dbReference type="Proteomes" id="UP001305815">
    <property type="component" value="Chromosome"/>
</dbReference>
<dbReference type="RefSeq" id="WP_256195541.1">
    <property type="nucleotide sequence ID" value="NZ_AP027742.1"/>
</dbReference>
<evidence type="ECO:0000313" key="1">
    <source>
        <dbReference type="EMBL" id="BDZ75934.1"/>
    </source>
</evidence>
<keyword evidence="2" id="KW-1185">Reference proteome</keyword>
<reference evidence="2" key="1">
    <citation type="journal article" date="2023" name="Int. J. Syst. Evol. Microbiol.">
        <title>Claveliimonas bilis gen. nov., sp. nov., deoxycholic acid-producing bacteria isolated from human faeces, and reclassification of Sellimonas monacensis Zenner et al. 2021 as Claveliimonas monacensis comb. nov.</title>
        <authorList>
            <person name="Hisatomi A."/>
            <person name="Kastawa N.W.E.P.G."/>
            <person name="Song I."/>
            <person name="Ohkuma M."/>
            <person name="Fukiya S."/>
            <person name="Sakamoto M."/>
        </authorList>
    </citation>
    <scope>NUCLEOTIDE SEQUENCE [LARGE SCALE GENOMIC DNA]</scope>
    <source>
        <strain evidence="2">12BBH14</strain>
    </source>
</reference>
<accession>A0ABN6YSK8</accession>
<gene>
    <name evidence="1" type="ORF">Lac1_01170</name>
</gene>
<name>A0ABN6YSK8_9FIRM</name>